<reference evidence="1" key="1">
    <citation type="submission" date="2021-06" db="EMBL/GenBank/DDBJ databases">
        <title>An adapted protocol for Saccharibacteria cultivation: two new species join this phylum of Candidate Phyla Radiations.</title>
        <authorList>
            <person name="Ibrahim A."/>
            <person name="Maatouk M."/>
            <person name="Zgheib R."/>
            <person name="Haddad G."/>
            <person name="Bou Khalil J."/>
            <person name="Raoult D."/>
            <person name="Bittar F."/>
        </authorList>
    </citation>
    <scope>NUCLEOTIDE SEQUENCE</scope>
    <source>
        <strain evidence="1">IHU1</strain>
    </source>
</reference>
<dbReference type="KEGG" id="mnd:KOY48_03785"/>
<evidence type="ECO:0000313" key="1">
    <source>
        <dbReference type="EMBL" id="QWQ32784.1"/>
    </source>
</evidence>
<gene>
    <name evidence="1" type="ORF">KOY48_03785</name>
</gene>
<sequence length="105" mass="12041">MPTSKPATTHFLLFEIGKGHIKMHGLDEDGLPEASQFTDIVYAAKKPGTGTPFYVIRRLVEQLVHDLGAKLRLSRLNKNLRFRSRHRLTNHAVHWSRQPMERSLA</sequence>
<dbReference type="EMBL" id="CP076460">
    <property type="protein sequence ID" value="QWQ32784.1"/>
    <property type="molecule type" value="Genomic_DNA"/>
</dbReference>
<dbReference type="AlphaFoldDB" id="A0A8F1MCX1"/>
<proteinExistence type="predicted"/>
<organism evidence="1 2">
    <name type="scientific">Candidatus Minimicrobia naudis</name>
    <dbReference type="NCBI Taxonomy" id="2841263"/>
    <lineage>
        <taxon>Bacteria</taxon>
        <taxon>Candidatus Saccharimonadota</taxon>
        <taxon>Candidatus Saccharimonadota incertae sedis</taxon>
        <taxon>Candidatus Minimicrobia</taxon>
    </lineage>
</organism>
<keyword evidence="2" id="KW-1185">Reference proteome</keyword>
<protein>
    <submittedName>
        <fullName evidence="1">Uncharacterized protein</fullName>
    </submittedName>
</protein>
<evidence type="ECO:0000313" key="2">
    <source>
        <dbReference type="Proteomes" id="UP000679129"/>
    </source>
</evidence>
<dbReference type="Proteomes" id="UP000679129">
    <property type="component" value="Chromosome"/>
</dbReference>
<accession>A0A8F1MCX1</accession>
<name>A0A8F1MCX1_9BACT</name>